<evidence type="ECO:0000313" key="1">
    <source>
        <dbReference type="EMBL" id="PXW91987.1"/>
    </source>
</evidence>
<comment type="caution">
    <text evidence="1">The sequence shown here is derived from an EMBL/GenBank/DDBJ whole genome shotgun (WGS) entry which is preliminary data.</text>
</comment>
<accession>A0A2V3WHQ8</accession>
<dbReference type="Proteomes" id="UP000247922">
    <property type="component" value="Unassembled WGS sequence"/>
</dbReference>
<protein>
    <submittedName>
        <fullName evidence="1">Uncharacterized protein</fullName>
    </submittedName>
</protein>
<name>A0A2V3WHQ8_9BACI</name>
<sequence>MRAQLYLDNRIRKMLKEPFETFAKTYNERVIPIFSSLEEESQAIADEKYEDLGRYFNPESDDPADYAEMAWEAGLEHYESMSLMQYNMRLMWISTLYQFWEQQVRKFVFEEVTRTHKFIDKKGNDVDFAGFCTRGIDDIKEEFNEFGQDLEKLNSWSKIEELRLLANVIKHGDGWSATKLKQLRPNFFDSGGISTDLLDLYKTTLGERVLNIDDSEYETYCDAITQFWDELPDVLYSK</sequence>
<proteinExistence type="predicted"/>
<gene>
    <name evidence="1" type="ORF">DES38_1032</name>
</gene>
<dbReference type="OrthoDB" id="1354489at2"/>
<dbReference type="RefSeq" id="WP_110250623.1">
    <property type="nucleotide sequence ID" value="NZ_QJJR01000003.1"/>
</dbReference>
<dbReference type="EMBL" id="QJJR01000003">
    <property type="protein sequence ID" value="PXW91987.1"/>
    <property type="molecule type" value="Genomic_DNA"/>
</dbReference>
<keyword evidence="2" id="KW-1185">Reference proteome</keyword>
<evidence type="ECO:0000313" key="2">
    <source>
        <dbReference type="Proteomes" id="UP000247922"/>
    </source>
</evidence>
<dbReference type="AlphaFoldDB" id="A0A2V3WHQ8"/>
<organism evidence="1 2">
    <name type="scientific">Streptohalobacillus salinus</name>
    <dbReference type="NCBI Taxonomy" id="621096"/>
    <lineage>
        <taxon>Bacteria</taxon>
        <taxon>Bacillati</taxon>
        <taxon>Bacillota</taxon>
        <taxon>Bacilli</taxon>
        <taxon>Bacillales</taxon>
        <taxon>Bacillaceae</taxon>
        <taxon>Streptohalobacillus</taxon>
    </lineage>
</organism>
<reference evidence="1 2" key="1">
    <citation type="submission" date="2018-05" db="EMBL/GenBank/DDBJ databases">
        <title>Genomic Encyclopedia of Type Strains, Phase IV (KMG-IV): sequencing the most valuable type-strain genomes for metagenomic binning, comparative biology and taxonomic classification.</title>
        <authorList>
            <person name="Goeker M."/>
        </authorList>
    </citation>
    <scope>NUCLEOTIDE SEQUENCE [LARGE SCALE GENOMIC DNA]</scope>
    <source>
        <strain evidence="1 2">DSM 22440</strain>
    </source>
</reference>